<dbReference type="Pfam" id="PF13451">
    <property type="entry name" value="zf_Tbcl"/>
    <property type="match status" value="1"/>
</dbReference>
<dbReference type="AlphaFoldDB" id="A0A1M6RL92"/>
<evidence type="ECO:0000313" key="2">
    <source>
        <dbReference type="EMBL" id="SHK33117.1"/>
    </source>
</evidence>
<dbReference type="InterPro" id="IPR025306">
    <property type="entry name" value="Zn-bnd_dom_prob"/>
</dbReference>
<accession>A0A1M6RL92</accession>
<sequence>MEKYKAEISVCLSILENIIKIHFKQYKDLNIDAYEDFTNNNFEWACDLCLKNKKAIIAIPPLQNHVWNPKVAYYDTYLICRTCGKDFTFTKEEKKIWYETLQFWIQSSPVNCLQCRQQIRLLKIQSSTLSSILKKDKKEMSIEELTTVVEIYQKWNKPEKVKHYESLLKKKQMSS</sequence>
<evidence type="ECO:0000313" key="3">
    <source>
        <dbReference type="Proteomes" id="UP000184364"/>
    </source>
</evidence>
<feature type="domain" description="Probable zinc-binding" evidence="1">
    <location>
        <begin position="75"/>
        <end position="118"/>
    </location>
</feature>
<evidence type="ECO:0000259" key="1">
    <source>
        <dbReference type="Pfam" id="PF13451"/>
    </source>
</evidence>
<organism evidence="2 3">
    <name type="scientific">Chryseobacterium polytrichastri</name>
    <dbReference type="NCBI Taxonomy" id="1302687"/>
    <lineage>
        <taxon>Bacteria</taxon>
        <taxon>Pseudomonadati</taxon>
        <taxon>Bacteroidota</taxon>
        <taxon>Flavobacteriia</taxon>
        <taxon>Flavobacteriales</taxon>
        <taxon>Weeksellaceae</taxon>
        <taxon>Chryseobacterium group</taxon>
        <taxon>Chryseobacterium</taxon>
    </lineage>
</organism>
<name>A0A1M6RL92_9FLAO</name>
<gene>
    <name evidence="2" type="ORF">SAMN05444267_100325</name>
</gene>
<keyword evidence="3" id="KW-1185">Reference proteome</keyword>
<dbReference type="EMBL" id="FRAV01000003">
    <property type="protein sequence ID" value="SHK33117.1"/>
    <property type="molecule type" value="Genomic_DNA"/>
</dbReference>
<proteinExistence type="predicted"/>
<dbReference type="Proteomes" id="UP000184364">
    <property type="component" value="Unassembled WGS sequence"/>
</dbReference>
<protein>
    <submittedName>
        <fullName evidence="2">Probable zinc-ribbon domain-containing protein</fullName>
    </submittedName>
</protein>
<reference evidence="3" key="1">
    <citation type="submission" date="2016-11" db="EMBL/GenBank/DDBJ databases">
        <authorList>
            <person name="Varghese N."/>
            <person name="Submissions S."/>
        </authorList>
    </citation>
    <scope>NUCLEOTIDE SEQUENCE [LARGE SCALE GENOMIC DNA]</scope>
    <source>
        <strain evidence="3">DSM 26899</strain>
    </source>
</reference>